<evidence type="ECO:0000313" key="2">
    <source>
        <dbReference type="Proteomes" id="UP000002035"/>
    </source>
</evidence>
<dbReference type="RefSeq" id="XP_002850302.1">
    <property type="nucleotide sequence ID" value="XM_002850256.1"/>
</dbReference>
<organism evidence="1 2">
    <name type="scientific">Arthroderma otae (strain ATCC MYA-4605 / CBS 113480)</name>
    <name type="common">Microsporum canis</name>
    <dbReference type="NCBI Taxonomy" id="554155"/>
    <lineage>
        <taxon>Eukaryota</taxon>
        <taxon>Fungi</taxon>
        <taxon>Dikarya</taxon>
        <taxon>Ascomycota</taxon>
        <taxon>Pezizomycotina</taxon>
        <taxon>Eurotiomycetes</taxon>
        <taxon>Eurotiomycetidae</taxon>
        <taxon>Onygenales</taxon>
        <taxon>Arthrodermataceae</taxon>
        <taxon>Microsporum</taxon>
    </lineage>
</organism>
<gene>
    <name evidence="1" type="ORF">MCYG_00406</name>
</gene>
<dbReference type="EMBL" id="DS995701">
    <property type="protein sequence ID" value="EEQ27518.1"/>
    <property type="molecule type" value="Genomic_DNA"/>
</dbReference>
<dbReference type="GeneID" id="9225443"/>
<dbReference type="HOGENOM" id="CLU_2145268_0_0_1"/>
<evidence type="ECO:0000313" key="1">
    <source>
        <dbReference type="EMBL" id="EEQ27518.1"/>
    </source>
</evidence>
<proteinExistence type="predicted"/>
<dbReference type="AlphaFoldDB" id="C5FC95"/>
<keyword evidence="2" id="KW-1185">Reference proteome</keyword>
<protein>
    <submittedName>
        <fullName evidence="1">Uncharacterized protein</fullName>
    </submittedName>
</protein>
<dbReference type="Proteomes" id="UP000002035">
    <property type="component" value="Unassembled WGS sequence"/>
</dbReference>
<reference evidence="2" key="1">
    <citation type="journal article" date="2012" name="MBio">
        <title>Comparative genome analysis of Trichophyton rubrum and related dermatophytes reveals candidate genes involved in infection.</title>
        <authorList>
            <person name="Martinez D.A."/>
            <person name="Oliver B.G."/>
            <person name="Graeser Y."/>
            <person name="Goldberg J.M."/>
            <person name="Li W."/>
            <person name="Martinez-Rossi N.M."/>
            <person name="Monod M."/>
            <person name="Shelest E."/>
            <person name="Barton R.C."/>
            <person name="Birch E."/>
            <person name="Brakhage A.A."/>
            <person name="Chen Z."/>
            <person name="Gurr S.J."/>
            <person name="Heiman D."/>
            <person name="Heitman J."/>
            <person name="Kosti I."/>
            <person name="Rossi A."/>
            <person name="Saif S."/>
            <person name="Samalova M."/>
            <person name="Saunders C.W."/>
            <person name="Shea T."/>
            <person name="Summerbell R.C."/>
            <person name="Xu J."/>
            <person name="Young S."/>
            <person name="Zeng Q."/>
            <person name="Birren B.W."/>
            <person name="Cuomo C.A."/>
            <person name="White T.C."/>
        </authorList>
    </citation>
    <scope>NUCLEOTIDE SEQUENCE [LARGE SCALE GENOMIC DNA]</scope>
    <source>
        <strain evidence="2">ATCC MYA-4605 / CBS 113480</strain>
    </source>
</reference>
<accession>C5FC95</accession>
<sequence length="112" mass="12778">MGRLALSATPWRAGIWQREARSHWQGIPYMICILCKDVQCASLTHHRAGAHDPRLFWVFGKTLSKLSVGNGRQVRDAHPLRREMCVNVIVMLIQHSKEIQLQKIQGKAIGRL</sequence>
<name>C5FC95_ARTOC</name>
<dbReference type="VEuPathDB" id="FungiDB:MCYG_00406"/>